<evidence type="ECO:0000256" key="1">
    <source>
        <dbReference type="SAM" id="Phobius"/>
    </source>
</evidence>
<dbReference type="KEGG" id="pct:PC1_0437"/>
<feature type="transmembrane region" description="Helical" evidence="1">
    <location>
        <begin position="20"/>
        <end position="36"/>
    </location>
</feature>
<dbReference type="InterPro" id="IPR022553">
    <property type="entry name" value="DUF2645"/>
</dbReference>
<protein>
    <recommendedName>
        <fullName evidence="4">DUF2645 family protein</fullName>
    </recommendedName>
</protein>
<proteinExistence type="predicted"/>
<dbReference type="HOGENOM" id="CLU_2845901_0_0_6"/>
<evidence type="ECO:0000313" key="3">
    <source>
        <dbReference type="Proteomes" id="UP000002736"/>
    </source>
</evidence>
<keyword evidence="1" id="KW-1133">Transmembrane helix</keyword>
<dbReference type="Proteomes" id="UP000002736">
    <property type="component" value="Chromosome"/>
</dbReference>
<evidence type="ECO:0008006" key="4">
    <source>
        <dbReference type="Google" id="ProtNLM"/>
    </source>
</evidence>
<dbReference type="EMBL" id="CP001657">
    <property type="protein sequence ID" value="ACT11493.1"/>
    <property type="molecule type" value="Genomic_DNA"/>
</dbReference>
<gene>
    <name evidence="2" type="ordered locus">PC1_0437</name>
</gene>
<feature type="transmembrane region" description="Helical" evidence="1">
    <location>
        <begin position="43"/>
        <end position="61"/>
    </location>
</feature>
<dbReference type="eggNOG" id="ENOG502ZTFM">
    <property type="taxonomic scope" value="Bacteria"/>
</dbReference>
<sequence>MVDGVEIRNRCEIPEGDSDGFFAFIIIPLSIPFFFVKKSMDRIITYIIMLFYYLWSFYIRFNFCQ</sequence>
<accession>C6DJT0</accession>
<dbReference type="AlphaFoldDB" id="C6DJT0"/>
<keyword evidence="1" id="KW-0472">Membrane</keyword>
<dbReference type="Pfam" id="PF10840">
    <property type="entry name" value="DUF2645"/>
    <property type="match status" value="1"/>
</dbReference>
<organism evidence="2 3">
    <name type="scientific">Pectobacterium carotovorum subsp. carotovorum (strain PC1)</name>
    <dbReference type="NCBI Taxonomy" id="561230"/>
    <lineage>
        <taxon>Bacteria</taxon>
        <taxon>Pseudomonadati</taxon>
        <taxon>Pseudomonadota</taxon>
        <taxon>Gammaproteobacteria</taxon>
        <taxon>Enterobacterales</taxon>
        <taxon>Pectobacteriaceae</taxon>
        <taxon>Pectobacterium</taxon>
    </lineage>
</organism>
<evidence type="ECO:0000313" key="2">
    <source>
        <dbReference type="EMBL" id="ACT11493.1"/>
    </source>
</evidence>
<keyword evidence="1" id="KW-0812">Transmembrane</keyword>
<reference evidence="2 3" key="1">
    <citation type="submission" date="2009-07" db="EMBL/GenBank/DDBJ databases">
        <title>Complete sequence of Pectobacterium carotovorum subsp. carotovorum PC1.</title>
        <authorList>
            <consortium name="US DOE Joint Genome Institute"/>
            <person name="Lucas S."/>
            <person name="Copeland A."/>
            <person name="Lapidus A."/>
            <person name="Glavina del Rio T."/>
            <person name="Tice H."/>
            <person name="Bruce D."/>
            <person name="Goodwin L."/>
            <person name="Pitluck S."/>
            <person name="Munk A.C."/>
            <person name="Brettin T."/>
            <person name="Detter J.C."/>
            <person name="Han C."/>
            <person name="Tapia R."/>
            <person name="Larimer F."/>
            <person name="Land M."/>
            <person name="Hauser L."/>
            <person name="Kyrpides N."/>
            <person name="Mikhailova N."/>
            <person name="Balakrishnan V."/>
            <person name="Glasner J."/>
            <person name="Perna N.T."/>
        </authorList>
    </citation>
    <scope>NUCLEOTIDE SEQUENCE [LARGE SCALE GENOMIC DNA]</scope>
    <source>
        <strain evidence="2 3">PC1</strain>
    </source>
</reference>
<name>C6DJT0_PECCP</name>